<organism evidence="2">
    <name type="scientific">Nothobranchius korthausae</name>
    <dbReference type="NCBI Taxonomy" id="1143690"/>
    <lineage>
        <taxon>Eukaryota</taxon>
        <taxon>Metazoa</taxon>
        <taxon>Chordata</taxon>
        <taxon>Craniata</taxon>
        <taxon>Vertebrata</taxon>
        <taxon>Euteleostomi</taxon>
        <taxon>Actinopterygii</taxon>
        <taxon>Neopterygii</taxon>
        <taxon>Teleostei</taxon>
        <taxon>Neoteleostei</taxon>
        <taxon>Acanthomorphata</taxon>
        <taxon>Ovalentaria</taxon>
        <taxon>Atherinomorphae</taxon>
        <taxon>Cyprinodontiformes</taxon>
        <taxon>Nothobranchiidae</taxon>
        <taxon>Nothobranchius</taxon>
    </lineage>
</organism>
<gene>
    <name evidence="2" type="primary">CALCOCO1</name>
</gene>
<evidence type="ECO:0000256" key="1">
    <source>
        <dbReference type="SAM" id="Phobius"/>
    </source>
</evidence>
<proteinExistence type="predicted"/>
<sequence length="72" mass="7947">MKDAVKLVFCFGFFVIVSGYWSSETEKDIAADSDAFLSLFLSNCSCIISNAAWYLRREGFKGTAFPGLCVCV</sequence>
<dbReference type="AlphaFoldDB" id="A0A1A8ESI3"/>
<feature type="non-terminal residue" evidence="2">
    <location>
        <position position="72"/>
    </location>
</feature>
<accession>A0A1A8ESI3</accession>
<feature type="transmembrane region" description="Helical" evidence="1">
    <location>
        <begin position="35"/>
        <end position="55"/>
    </location>
</feature>
<keyword evidence="1" id="KW-0472">Membrane</keyword>
<feature type="transmembrane region" description="Helical" evidence="1">
    <location>
        <begin position="7"/>
        <end position="23"/>
    </location>
</feature>
<keyword evidence="1" id="KW-0812">Transmembrane</keyword>
<reference evidence="2" key="1">
    <citation type="submission" date="2016-05" db="EMBL/GenBank/DDBJ databases">
        <authorList>
            <person name="Lavstsen T."/>
            <person name="Jespersen J.S."/>
        </authorList>
    </citation>
    <scope>NUCLEOTIDE SEQUENCE</scope>
    <source>
        <tissue evidence="2">Brain</tissue>
    </source>
</reference>
<keyword evidence="1" id="KW-1133">Transmembrane helix</keyword>
<protein>
    <submittedName>
        <fullName evidence="2">Calcium binding and coiled-coil domain 1</fullName>
    </submittedName>
</protein>
<reference evidence="2" key="2">
    <citation type="submission" date="2016-06" db="EMBL/GenBank/DDBJ databases">
        <title>The genome of a short-lived fish provides insights into sex chromosome evolution and the genetic control of aging.</title>
        <authorList>
            <person name="Reichwald K."/>
            <person name="Felder M."/>
            <person name="Petzold A."/>
            <person name="Koch P."/>
            <person name="Groth M."/>
            <person name="Platzer M."/>
        </authorList>
    </citation>
    <scope>NUCLEOTIDE SEQUENCE</scope>
    <source>
        <tissue evidence="2">Brain</tissue>
    </source>
</reference>
<name>A0A1A8ESI3_9TELE</name>
<evidence type="ECO:0000313" key="2">
    <source>
        <dbReference type="EMBL" id="SBQ48819.1"/>
    </source>
</evidence>
<dbReference type="EMBL" id="HAEB01002292">
    <property type="protein sequence ID" value="SBQ48819.1"/>
    <property type="molecule type" value="Transcribed_RNA"/>
</dbReference>